<reference evidence="1 2" key="1">
    <citation type="submission" date="2015-03" db="EMBL/GenBank/DDBJ databases">
        <title>Genome sequence of Kiloniella sp. P1-1, isolated from the gut microflora of Pacific white shrimp, Penaeus vannamei.</title>
        <authorList>
            <person name="Shao Z."/>
            <person name="Wang L."/>
            <person name="Li X."/>
        </authorList>
    </citation>
    <scope>NUCLEOTIDE SEQUENCE [LARGE SCALE GENOMIC DNA]</scope>
    <source>
        <strain evidence="1 2">P1-1</strain>
    </source>
</reference>
<gene>
    <name evidence="1" type="ORF">WH95_18340</name>
</gene>
<accession>A0A0M2R187</accession>
<sequence>MAQSLTDTSEESLRNRGLIPLSGEEITRLILNKTITGEYVSTPSVPIQKHRSRWMEFYNEDGYSIYRYCNTTSVPDQWDCSNKLTGQWKITDNRLCLKYRKAKTVTHCFRAYFDSKNYMIVATTGKSAGYVLGIATKAIEGYVEEGPFIN</sequence>
<proteinExistence type="predicted"/>
<name>A0A0M2R187_9PROT</name>
<protein>
    <submittedName>
        <fullName evidence="1">Uncharacterized protein</fullName>
    </submittedName>
</protein>
<dbReference type="AlphaFoldDB" id="A0A0M2R187"/>
<comment type="caution">
    <text evidence="1">The sequence shown here is derived from an EMBL/GenBank/DDBJ whole genome shotgun (WGS) entry which is preliminary data.</text>
</comment>
<evidence type="ECO:0000313" key="1">
    <source>
        <dbReference type="EMBL" id="KKJ75406.1"/>
    </source>
</evidence>
<organism evidence="1 2">
    <name type="scientific">Kiloniella litopenaei</name>
    <dbReference type="NCBI Taxonomy" id="1549748"/>
    <lineage>
        <taxon>Bacteria</taxon>
        <taxon>Pseudomonadati</taxon>
        <taxon>Pseudomonadota</taxon>
        <taxon>Alphaproteobacteria</taxon>
        <taxon>Rhodospirillales</taxon>
        <taxon>Kiloniellaceae</taxon>
        <taxon>Kiloniella</taxon>
    </lineage>
</organism>
<keyword evidence="2" id="KW-1185">Reference proteome</keyword>
<dbReference type="EMBL" id="LANI01000032">
    <property type="protein sequence ID" value="KKJ75406.1"/>
    <property type="molecule type" value="Genomic_DNA"/>
</dbReference>
<dbReference type="Proteomes" id="UP000034491">
    <property type="component" value="Unassembled WGS sequence"/>
</dbReference>
<evidence type="ECO:0000313" key="2">
    <source>
        <dbReference type="Proteomes" id="UP000034491"/>
    </source>
</evidence>